<keyword evidence="4" id="KW-1185">Reference proteome</keyword>
<feature type="domain" description="Lipocalin-like" evidence="2">
    <location>
        <begin position="30"/>
        <end position="102"/>
    </location>
</feature>
<accession>A0A848IVK6</accession>
<protein>
    <recommendedName>
        <fullName evidence="2">Lipocalin-like domain-containing protein</fullName>
    </recommendedName>
</protein>
<dbReference type="Pfam" id="PF13648">
    <property type="entry name" value="Lipocalin_4"/>
    <property type="match status" value="1"/>
</dbReference>
<dbReference type="EMBL" id="JABBNU010000002">
    <property type="protein sequence ID" value="NMM47315.1"/>
    <property type="molecule type" value="Genomic_DNA"/>
</dbReference>
<dbReference type="AlphaFoldDB" id="A0A848IVK6"/>
<reference evidence="3 4" key="1">
    <citation type="submission" date="2020-04" db="EMBL/GenBank/DDBJ databases">
        <title>Flammeovirgaceae bacterium KN852 isolated from deep sea.</title>
        <authorList>
            <person name="Zhang D.-C."/>
        </authorList>
    </citation>
    <scope>NUCLEOTIDE SEQUENCE [LARGE SCALE GENOMIC DNA]</scope>
    <source>
        <strain evidence="3 4">KN852</strain>
    </source>
</reference>
<evidence type="ECO:0000313" key="3">
    <source>
        <dbReference type="EMBL" id="NMM47315.1"/>
    </source>
</evidence>
<feature type="signal peptide" evidence="1">
    <location>
        <begin position="1"/>
        <end position="20"/>
    </location>
</feature>
<organism evidence="3 4">
    <name type="scientific">Marinigracilibium pacificum</name>
    <dbReference type="NCBI Taxonomy" id="2729599"/>
    <lineage>
        <taxon>Bacteria</taxon>
        <taxon>Pseudomonadati</taxon>
        <taxon>Bacteroidota</taxon>
        <taxon>Cytophagia</taxon>
        <taxon>Cytophagales</taxon>
        <taxon>Flammeovirgaceae</taxon>
        <taxon>Marinigracilibium</taxon>
    </lineage>
</organism>
<evidence type="ECO:0000256" key="1">
    <source>
        <dbReference type="SAM" id="SignalP"/>
    </source>
</evidence>
<proteinExistence type="predicted"/>
<dbReference type="PROSITE" id="PS51257">
    <property type="entry name" value="PROKAR_LIPOPROTEIN"/>
    <property type="match status" value="1"/>
</dbReference>
<dbReference type="Proteomes" id="UP000559010">
    <property type="component" value="Unassembled WGS sequence"/>
</dbReference>
<dbReference type="InterPro" id="IPR024311">
    <property type="entry name" value="Lipocalin-like"/>
</dbReference>
<name>A0A848IVK6_9BACT</name>
<sequence length="144" mass="16206">MNKFIYIPMLIFALVSCANIDNKTIQDQSITGNWTLHKMIAGRSQTEFTGSELGRYESYTFRGDKTFTKTVKESNSSKSASGNYSLEDLSDGKYIKLEYDNDSELIDNCTGDQTEYLRIEEKELIGGSAPCDGPMLIYTKAYTD</sequence>
<keyword evidence="1" id="KW-0732">Signal</keyword>
<evidence type="ECO:0000259" key="2">
    <source>
        <dbReference type="Pfam" id="PF13648"/>
    </source>
</evidence>
<evidence type="ECO:0000313" key="4">
    <source>
        <dbReference type="Proteomes" id="UP000559010"/>
    </source>
</evidence>
<comment type="caution">
    <text evidence="3">The sequence shown here is derived from an EMBL/GenBank/DDBJ whole genome shotgun (WGS) entry which is preliminary data.</text>
</comment>
<dbReference type="RefSeq" id="WP_169677945.1">
    <property type="nucleotide sequence ID" value="NZ_JABBNU010000002.1"/>
</dbReference>
<feature type="chain" id="PRO_5032285595" description="Lipocalin-like domain-containing protein" evidence="1">
    <location>
        <begin position="21"/>
        <end position="144"/>
    </location>
</feature>
<gene>
    <name evidence="3" type="ORF">HH304_02820</name>
</gene>